<evidence type="ECO:0000313" key="2">
    <source>
        <dbReference type="EMBL" id="GHP09592.1"/>
    </source>
</evidence>
<name>A0A830HRC0_9CHLO</name>
<evidence type="ECO:0000256" key="1">
    <source>
        <dbReference type="SAM" id="MobiDB-lite"/>
    </source>
</evidence>
<organism evidence="2 3">
    <name type="scientific">Pycnococcus provasolii</name>
    <dbReference type="NCBI Taxonomy" id="41880"/>
    <lineage>
        <taxon>Eukaryota</taxon>
        <taxon>Viridiplantae</taxon>
        <taxon>Chlorophyta</taxon>
        <taxon>Pseudoscourfieldiophyceae</taxon>
        <taxon>Pseudoscourfieldiales</taxon>
        <taxon>Pycnococcaceae</taxon>
        <taxon>Pycnococcus</taxon>
    </lineage>
</organism>
<keyword evidence="3" id="KW-1185">Reference proteome</keyword>
<reference evidence="2" key="1">
    <citation type="submission" date="2020-10" db="EMBL/GenBank/DDBJ databases">
        <title>Unveiling of a novel bifunctional photoreceptor, Dualchrome1, isolated from a cosmopolitan green alga.</title>
        <authorList>
            <person name="Suzuki S."/>
            <person name="Kawachi M."/>
        </authorList>
    </citation>
    <scope>NUCLEOTIDE SEQUENCE</scope>
    <source>
        <strain evidence="2">NIES 2893</strain>
    </source>
</reference>
<comment type="caution">
    <text evidence="2">The sequence shown here is derived from an EMBL/GenBank/DDBJ whole genome shotgun (WGS) entry which is preliminary data.</text>
</comment>
<proteinExistence type="predicted"/>
<gene>
    <name evidence="2" type="ORF">PPROV_000832700</name>
</gene>
<evidence type="ECO:0000313" key="3">
    <source>
        <dbReference type="Proteomes" id="UP000660262"/>
    </source>
</evidence>
<sequence length="145" mass="15787">MAKNTKDDGDADTEEAEDTEEEEDAAQGSNADEWEEEEDASQSGGGGHTLCFGKAVNSFHATGAGSPFGTYYGCELTIDEVTDMLQAAFPRINRNKFDVTCVLFWCLLRGYRLAVKHADAGDALVSCANFLLDEKLYEGQAKKQT</sequence>
<protein>
    <submittedName>
        <fullName evidence="2">Uncharacterized protein</fullName>
    </submittedName>
</protein>
<dbReference type="EMBL" id="BNJQ01000025">
    <property type="protein sequence ID" value="GHP09592.1"/>
    <property type="molecule type" value="Genomic_DNA"/>
</dbReference>
<dbReference type="AlphaFoldDB" id="A0A830HRC0"/>
<feature type="compositionally biased region" description="Acidic residues" evidence="1">
    <location>
        <begin position="9"/>
        <end position="25"/>
    </location>
</feature>
<dbReference type="Proteomes" id="UP000660262">
    <property type="component" value="Unassembled WGS sequence"/>
</dbReference>
<accession>A0A830HRC0</accession>
<feature type="region of interest" description="Disordered" evidence="1">
    <location>
        <begin position="1"/>
        <end position="46"/>
    </location>
</feature>